<dbReference type="AlphaFoldDB" id="A0A7C8M1P7"/>
<dbReference type="Proteomes" id="UP000481861">
    <property type="component" value="Unassembled WGS sequence"/>
</dbReference>
<protein>
    <submittedName>
        <fullName evidence="2">Uncharacterized protein</fullName>
    </submittedName>
</protein>
<name>A0A7C8M1P7_9PLEO</name>
<keyword evidence="1" id="KW-0812">Transmembrane</keyword>
<comment type="caution">
    <text evidence="2">The sequence shown here is derived from an EMBL/GenBank/DDBJ whole genome shotgun (WGS) entry which is preliminary data.</text>
</comment>
<evidence type="ECO:0000313" key="3">
    <source>
        <dbReference type="Proteomes" id="UP000481861"/>
    </source>
</evidence>
<reference evidence="2 3" key="1">
    <citation type="submission" date="2020-01" db="EMBL/GenBank/DDBJ databases">
        <authorList>
            <consortium name="DOE Joint Genome Institute"/>
            <person name="Haridas S."/>
            <person name="Albert R."/>
            <person name="Binder M."/>
            <person name="Bloem J."/>
            <person name="Labutti K."/>
            <person name="Salamov A."/>
            <person name="Andreopoulos B."/>
            <person name="Baker S.E."/>
            <person name="Barry K."/>
            <person name="Bills G."/>
            <person name="Bluhm B.H."/>
            <person name="Cannon C."/>
            <person name="Castanera R."/>
            <person name="Culley D.E."/>
            <person name="Daum C."/>
            <person name="Ezra D."/>
            <person name="Gonzalez J.B."/>
            <person name="Henrissat B."/>
            <person name="Kuo A."/>
            <person name="Liang C."/>
            <person name="Lipzen A."/>
            <person name="Lutzoni F."/>
            <person name="Magnuson J."/>
            <person name="Mondo S."/>
            <person name="Nolan M."/>
            <person name="Ohm R."/>
            <person name="Pangilinan J."/>
            <person name="Park H.-J.H."/>
            <person name="Ramirez L."/>
            <person name="Alfaro M."/>
            <person name="Sun H."/>
            <person name="Tritt A."/>
            <person name="Yoshinaga Y."/>
            <person name="Zwiers L.-H.L."/>
            <person name="Turgeon B.G."/>
            <person name="Goodwin S.B."/>
            <person name="Spatafora J.W."/>
            <person name="Crous P.W."/>
            <person name="Grigoriev I.V."/>
        </authorList>
    </citation>
    <scope>NUCLEOTIDE SEQUENCE [LARGE SCALE GENOMIC DNA]</scope>
    <source>
        <strain evidence="2 3">CBS 611.86</strain>
    </source>
</reference>
<organism evidence="2 3">
    <name type="scientific">Massariosphaeria phaeospora</name>
    <dbReference type="NCBI Taxonomy" id="100035"/>
    <lineage>
        <taxon>Eukaryota</taxon>
        <taxon>Fungi</taxon>
        <taxon>Dikarya</taxon>
        <taxon>Ascomycota</taxon>
        <taxon>Pezizomycotina</taxon>
        <taxon>Dothideomycetes</taxon>
        <taxon>Pleosporomycetidae</taxon>
        <taxon>Pleosporales</taxon>
        <taxon>Pleosporales incertae sedis</taxon>
        <taxon>Massariosphaeria</taxon>
    </lineage>
</organism>
<evidence type="ECO:0000313" key="2">
    <source>
        <dbReference type="EMBL" id="KAF2865399.1"/>
    </source>
</evidence>
<keyword evidence="3" id="KW-1185">Reference proteome</keyword>
<evidence type="ECO:0000256" key="1">
    <source>
        <dbReference type="SAM" id="Phobius"/>
    </source>
</evidence>
<sequence length="99" mass="10901">MRRVSLMCTRRSEGRLMLTPGRIANMVGHVLVRISVLVVFVPALVKLVEILFRNRDSVVEIKSGRIPAEQLASTGMGMGMGIATLTTIIIRIVEVEVRA</sequence>
<feature type="transmembrane region" description="Helical" evidence="1">
    <location>
        <begin position="72"/>
        <end position="93"/>
    </location>
</feature>
<gene>
    <name evidence="2" type="ORF">BDV95DRAFT_587012</name>
</gene>
<keyword evidence="1" id="KW-1133">Transmembrane helix</keyword>
<proteinExistence type="predicted"/>
<accession>A0A7C8M1P7</accession>
<feature type="transmembrane region" description="Helical" evidence="1">
    <location>
        <begin position="30"/>
        <end position="52"/>
    </location>
</feature>
<dbReference type="EMBL" id="JAADJZ010000034">
    <property type="protein sequence ID" value="KAF2865399.1"/>
    <property type="molecule type" value="Genomic_DNA"/>
</dbReference>
<keyword evidence="1" id="KW-0472">Membrane</keyword>